<dbReference type="EMBL" id="CAADFU010000172">
    <property type="protein sequence ID" value="VFK49332.1"/>
    <property type="molecule type" value="Genomic_DNA"/>
</dbReference>
<dbReference type="InterPro" id="IPR007460">
    <property type="entry name" value="BrnT_toxin"/>
</dbReference>
<proteinExistence type="predicted"/>
<name>A0A450YRZ6_9GAMM</name>
<evidence type="ECO:0000313" key="2">
    <source>
        <dbReference type="EMBL" id="VFK49332.1"/>
    </source>
</evidence>
<dbReference type="Gene3D" id="3.10.450.530">
    <property type="entry name" value="Ribonuclease toxin, BrnT, of type II toxin-antitoxin system"/>
    <property type="match status" value="1"/>
</dbReference>
<reference evidence="1" key="1">
    <citation type="submission" date="2019-02" db="EMBL/GenBank/DDBJ databases">
        <authorList>
            <person name="Gruber-Vodicka R. H."/>
            <person name="Seah K. B. B."/>
        </authorList>
    </citation>
    <scope>NUCLEOTIDE SEQUENCE</scope>
    <source>
        <strain evidence="2">BECK_S1320</strain>
        <strain evidence="1">BECK_S1321</strain>
    </source>
</reference>
<organism evidence="1">
    <name type="scientific">Candidatus Kentrum sp. SD</name>
    <dbReference type="NCBI Taxonomy" id="2126332"/>
    <lineage>
        <taxon>Bacteria</taxon>
        <taxon>Pseudomonadati</taxon>
        <taxon>Pseudomonadota</taxon>
        <taxon>Gammaproteobacteria</taxon>
        <taxon>Candidatus Kentrum</taxon>
    </lineage>
</organism>
<dbReference type="AlphaFoldDB" id="A0A450YRZ6"/>
<dbReference type="Pfam" id="PF04365">
    <property type="entry name" value="BrnT_toxin"/>
    <property type="match status" value="1"/>
</dbReference>
<evidence type="ECO:0000313" key="1">
    <source>
        <dbReference type="EMBL" id="VFK44330.1"/>
    </source>
</evidence>
<sequence length="90" mass="10617">MFTWYESKRKTNLVKHGIDFLDATIIFSGYTLTAEDTREIYDEPRFLTLGLLHGEVVSVTHTPRHDDDRIISIRKATKDEAYFYFSQIRD</sequence>
<accession>A0A450YRZ6</accession>
<gene>
    <name evidence="2" type="ORF">BECKSD772E_GA0070983_11723</name>
    <name evidence="1" type="ORF">BECKSD772F_GA0070984_11763</name>
</gene>
<dbReference type="EMBL" id="CAADFR010000176">
    <property type="protein sequence ID" value="VFK44330.1"/>
    <property type="molecule type" value="Genomic_DNA"/>
</dbReference>
<dbReference type="InterPro" id="IPR038573">
    <property type="entry name" value="BrnT_sf"/>
</dbReference>
<protein>
    <submittedName>
        <fullName evidence="1">Uncharacterized protein</fullName>
    </submittedName>
</protein>